<feature type="signal peptide" evidence="1">
    <location>
        <begin position="1"/>
        <end position="23"/>
    </location>
</feature>
<dbReference type="RefSeq" id="WP_072283748.1">
    <property type="nucleotide sequence ID" value="NZ_CP015519.1"/>
</dbReference>
<evidence type="ECO:0000256" key="1">
    <source>
        <dbReference type="SAM" id="SignalP"/>
    </source>
</evidence>
<dbReference type="KEGG" id="pef:A7E78_07995"/>
<sequence length="337" mass="37743">MNIVRVIRCCGWLLMALPSLVLAASATGTGPSFPGKKILWVDSYNQAYEWSAGIETGIRRELQNSGVELRIVRMNTKWNLDEAFRREAALKAKAAIEEFCPDVVIASDDNAAKYLVVPYLKDTDLPVVFCGINWDASPYGFPCSNVTGMLEVEPPEILEALVRHLRRYAEGDRIGYLCADTVLEQKRIQIYKERLSDGSMTVYLARDFTQFKELFLHAQQEVDMIYLANYSDMPGWDPQVVEDFLTRNIKLPTGSRTSYMARYVIVTVAKMPEEQGEWAARTALRILDGAQPDSIPLASNERASLTLNLRMAKAAGIVLPVEILRAASRVIGQEGIE</sequence>
<dbReference type="STRING" id="1842532.A7E78_07995"/>
<dbReference type="Proteomes" id="UP000182517">
    <property type="component" value="Chromosome"/>
</dbReference>
<dbReference type="EMBL" id="CP015519">
    <property type="protein sequence ID" value="APG27783.1"/>
    <property type="molecule type" value="Genomic_DNA"/>
</dbReference>
<organism evidence="2 3">
    <name type="scientific">Syntrophotalea acetylenivorans</name>
    <dbReference type="NCBI Taxonomy" id="1842532"/>
    <lineage>
        <taxon>Bacteria</taxon>
        <taxon>Pseudomonadati</taxon>
        <taxon>Thermodesulfobacteriota</taxon>
        <taxon>Desulfuromonadia</taxon>
        <taxon>Desulfuromonadales</taxon>
        <taxon>Syntrophotaleaceae</taxon>
        <taxon>Syntrophotalea</taxon>
    </lineage>
</organism>
<name>A0A1L3GPF0_9BACT</name>
<dbReference type="InterPro" id="IPR028082">
    <property type="entry name" value="Peripla_BP_I"/>
</dbReference>
<dbReference type="Gene3D" id="3.40.50.2300">
    <property type="match status" value="2"/>
</dbReference>
<dbReference type="InterPro" id="IPR007487">
    <property type="entry name" value="ABC_transpt-TYRBP-like"/>
</dbReference>
<dbReference type="PANTHER" id="PTHR35271">
    <property type="entry name" value="ABC TRANSPORTER, SUBSTRATE-BINDING LIPOPROTEIN-RELATED"/>
    <property type="match status" value="1"/>
</dbReference>
<protein>
    <recommendedName>
        <fullName evidence="4">ABC transporter substrate-binding protein</fullName>
    </recommendedName>
</protein>
<evidence type="ECO:0000313" key="2">
    <source>
        <dbReference type="EMBL" id="APG27783.1"/>
    </source>
</evidence>
<accession>A0A1L3GPF0</accession>
<dbReference type="SUPFAM" id="SSF53822">
    <property type="entry name" value="Periplasmic binding protein-like I"/>
    <property type="match status" value="1"/>
</dbReference>
<dbReference type="AlphaFoldDB" id="A0A1L3GPF0"/>
<reference evidence="2 3" key="1">
    <citation type="journal article" date="2017" name="Genome Announc.">
        <title>Complete Genome Sequences of Two Acetylene-Fermenting Pelobacter acetylenicus Strains.</title>
        <authorList>
            <person name="Sutton J.M."/>
            <person name="Baesman S.M."/>
            <person name="Fierst J.L."/>
            <person name="Poret-Peterson A.T."/>
            <person name="Oremland R.S."/>
            <person name="Dunlap D.S."/>
            <person name="Akob D.M."/>
        </authorList>
    </citation>
    <scope>NUCLEOTIDE SEQUENCE [LARGE SCALE GENOMIC DNA]</scope>
    <source>
        <strain evidence="2 3">SFB93</strain>
    </source>
</reference>
<gene>
    <name evidence="2" type="ORF">A7E78_07995</name>
</gene>
<proteinExistence type="predicted"/>
<keyword evidence="3" id="KW-1185">Reference proteome</keyword>
<feature type="chain" id="PRO_5012611447" description="ABC transporter substrate-binding protein" evidence="1">
    <location>
        <begin position="24"/>
        <end position="337"/>
    </location>
</feature>
<dbReference type="PANTHER" id="PTHR35271:SF1">
    <property type="entry name" value="ABC TRANSPORTER, SUBSTRATE-BINDING LIPOPROTEIN"/>
    <property type="match status" value="1"/>
</dbReference>
<dbReference type="Pfam" id="PF04392">
    <property type="entry name" value="ABC_sub_bind"/>
    <property type="match status" value="1"/>
</dbReference>
<keyword evidence="1" id="KW-0732">Signal</keyword>
<evidence type="ECO:0000313" key="3">
    <source>
        <dbReference type="Proteomes" id="UP000182517"/>
    </source>
</evidence>
<evidence type="ECO:0008006" key="4">
    <source>
        <dbReference type="Google" id="ProtNLM"/>
    </source>
</evidence>
<dbReference type="OrthoDB" id="5644906at2"/>